<sequence length="57" mass="6308">MNFFENPIRLALFGVMPALAVIVISTDAVAQVGNINTHKVNNDIELKQAHCTTGWQR</sequence>
<protein>
    <submittedName>
        <fullName evidence="1">Uncharacterized protein</fullName>
    </submittedName>
</protein>
<comment type="caution">
    <text evidence="1">The sequence shown here is derived from an EMBL/GenBank/DDBJ whole genome shotgun (WGS) entry which is preliminary data.</text>
</comment>
<dbReference type="EMBL" id="SLXJ01000002">
    <property type="protein sequence ID" value="TCP18348.1"/>
    <property type="molecule type" value="Genomic_DNA"/>
</dbReference>
<accession>A0A4R2NBD8</accession>
<evidence type="ECO:0000313" key="2">
    <source>
        <dbReference type="Proteomes" id="UP000295537"/>
    </source>
</evidence>
<reference evidence="1 2" key="1">
    <citation type="submission" date="2019-03" db="EMBL/GenBank/DDBJ databases">
        <title>Genomic Encyclopedia of Type Strains, Phase IV (KMG-IV): sequencing the most valuable type-strain genomes for metagenomic binning, comparative biology and taxonomic classification.</title>
        <authorList>
            <person name="Goeker M."/>
        </authorList>
    </citation>
    <scope>NUCLEOTIDE SEQUENCE [LARGE SCALE GENOMIC DNA]</scope>
    <source>
        <strain evidence="1 2">DSM 16380</strain>
    </source>
</reference>
<dbReference type="AlphaFoldDB" id="A0A4R2NBD8"/>
<proteinExistence type="predicted"/>
<dbReference type="Proteomes" id="UP000295537">
    <property type="component" value="Unassembled WGS sequence"/>
</dbReference>
<dbReference type="RefSeq" id="WP_165904858.1">
    <property type="nucleotide sequence ID" value="NZ_LVXA01000001.1"/>
</dbReference>
<gene>
    <name evidence="1" type="ORF">EV693_10225</name>
</gene>
<keyword evidence="2" id="KW-1185">Reference proteome</keyword>
<organism evidence="1 2">
    <name type="scientific">Nicoletella semolina</name>
    <dbReference type="NCBI Taxonomy" id="271160"/>
    <lineage>
        <taxon>Bacteria</taxon>
        <taxon>Pseudomonadati</taxon>
        <taxon>Pseudomonadota</taxon>
        <taxon>Gammaproteobacteria</taxon>
        <taxon>Pasteurellales</taxon>
        <taxon>Pasteurellaceae</taxon>
        <taxon>Nicoletella</taxon>
    </lineage>
</organism>
<evidence type="ECO:0000313" key="1">
    <source>
        <dbReference type="EMBL" id="TCP18348.1"/>
    </source>
</evidence>
<name>A0A4R2NBD8_9PAST</name>